<feature type="domain" description="SseB protein N-terminal" evidence="2">
    <location>
        <begin position="56"/>
        <end position="180"/>
    </location>
</feature>
<accession>A0ABP9JLV9</accession>
<sequence>MSGADPHAGDHDHGHRDHGHHDEHGRPADSAGQAWEGKSIPSHGFSGDAGEADPSLLAALASAGATPGPDAETHLLATVARARWLVPVVAVAAEVDDSGAHAVDTRSDMAAVTLTGPDGSRALPVFSSLAALADWDPTARPVPVRAAAAAQAAISEECQVLVVDVASTHATVLRPSMLWALAQERDWTPSHLDAHVAAAVEAAVRAEPDVTSHRLEAGEPAGAGVLRVVLGLRPGLDADRVGAVATRIGERIATDGETRARIDALTFALEAAR</sequence>
<organism evidence="3 4">
    <name type="scientific">Terrabacter aeriphilus</name>
    <dbReference type="NCBI Taxonomy" id="515662"/>
    <lineage>
        <taxon>Bacteria</taxon>
        <taxon>Bacillati</taxon>
        <taxon>Actinomycetota</taxon>
        <taxon>Actinomycetes</taxon>
        <taxon>Micrococcales</taxon>
        <taxon>Intrasporangiaceae</taxon>
        <taxon>Terrabacter</taxon>
    </lineage>
</organism>
<protein>
    <submittedName>
        <fullName evidence="3">SseB family protein</fullName>
    </submittedName>
</protein>
<reference evidence="4" key="1">
    <citation type="journal article" date="2019" name="Int. J. Syst. Evol. Microbiol.">
        <title>The Global Catalogue of Microorganisms (GCM) 10K type strain sequencing project: providing services to taxonomists for standard genome sequencing and annotation.</title>
        <authorList>
            <consortium name="The Broad Institute Genomics Platform"/>
            <consortium name="The Broad Institute Genome Sequencing Center for Infectious Disease"/>
            <person name="Wu L."/>
            <person name="Ma J."/>
        </authorList>
    </citation>
    <scope>NUCLEOTIDE SEQUENCE [LARGE SCALE GENOMIC DNA]</scope>
    <source>
        <strain evidence="4">JCM 17687</strain>
    </source>
</reference>
<evidence type="ECO:0000313" key="4">
    <source>
        <dbReference type="Proteomes" id="UP001500427"/>
    </source>
</evidence>
<dbReference type="InterPro" id="IPR009839">
    <property type="entry name" value="SseB_N"/>
</dbReference>
<proteinExistence type="predicted"/>
<feature type="region of interest" description="Disordered" evidence="1">
    <location>
        <begin position="1"/>
        <end position="51"/>
    </location>
</feature>
<evidence type="ECO:0000256" key="1">
    <source>
        <dbReference type="SAM" id="MobiDB-lite"/>
    </source>
</evidence>
<comment type="caution">
    <text evidence="3">The sequence shown here is derived from an EMBL/GenBank/DDBJ whole genome shotgun (WGS) entry which is preliminary data.</text>
</comment>
<dbReference type="EMBL" id="BAABIW010000020">
    <property type="protein sequence ID" value="GAA5033172.1"/>
    <property type="molecule type" value="Genomic_DNA"/>
</dbReference>
<gene>
    <name evidence="3" type="ORF">GCM10023258_32860</name>
</gene>
<dbReference type="RefSeq" id="WP_345508590.1">
    <property type="nucleotide sequence ID" value="NZ_BAABIW010000020.1"/>
</dbReference>
<keyword evidence="4" id="KW-1185">Reference proteome</keyword>
<dbReference type="Proteomes" id="UP001500427">
    <property type="component" value="Unassembled WGS sequence"/>
</dbReference>
<name>A0ABP9JLV9_9MICO</name>
<evidence type="ECO:0000313" key="3">
    <source>
        <dbReference type="EMBL" id="GAA5033172.1"/>
    </source>
</evidence>
<evidence type="ECO:0000259" key="2">
    <source>
        <dbReference type="Pfam" id="PF07179"/>
    </source>
</evidence>
<dbReference type="Pfam" id="PF07179">
    <property type="entry name" value="SseB"/>
    <property type="match status" value="1"/>
</dbReference>
<feature type="compositionally biased region" description="Basic and acidic residues" evidence="1">
    <location>
        <begin position="7"/>
        <end position="27"/>
    </location>
</feature>